<reference evidence="2 3" key="1">
    <citation type="journal article" date="2024" name="Microbiol. Resour. Announc.">
        <title>Genome annotations for the ascomycete fungi Trichoderma harzianum, Trichoderma aggressivum, and Purpureocillium lilacinum.</title>
        <authorList>
            <person name="Beijen E.P.W."/>
            <person name="Ohm R.A."/>
        </authorList>
    </citation>
    <scope>NUCLEOTIDE SEQUENCE [LARGE SCALE GENOMIC DNA]</scope>
    <source>
        <strain evidence="2 3">CBS 150709</strain>
    </source>
</reference>
<sequence length="227" mass="23779">MGIVCLSRKGGGGLGDCACLGSSGVYGCGGGVWCLHGRTAGTGNAAKAQGGKKNWLSSEEPGKETKAEEKKGKKNDSRPLPMSLRGCLAEYEGGSGRLAGLGMGWDASSASRTASSSRNVNSTAGPDSVNYDALWPWKERGARALVRWGVLDASLFLSLSLSLSLFAHASAGRRAPKCLGTRTRPDQARSGTQHQRITHKCGRRPGAAPTAAENYRLNVVAQYCISH</sequence>
<keyword evidence="3" id="KW-1185">Reference proteome</keyword>
<dbReference type="EMBL" id="JAWRVI010000007">
    <property type="protein sequence ID" value="KAK4092834.1"/>
    <property type="molecule type" value="Genomic_DNA"/>
</dbReference>
<evidence type="ECO:0000313" key="3">
    <source>
        <dbReference type="Proteomes" id="UP001287286"/>
    </source>
</evidence>
<name>A0ABR0C8X3_PURLI</name>
<feature type="compositionally biased region" description="Basic and acidic residues" evidence="1">
    <location>
        <begin position="60"/>
        <end position="77"/>
    </location>
</feature>
<comment type="caution">
    <text evidence="2">The sequence shown here is derived from an EMBL/GenBank/DDBJ whole genome shotgun (WGS) entry which is preliminary data.</text>
</comment>
<protein>
    <submittedName>
        <fullName evidence="2">Uncharacterized protein</fullName>
    </submittedName>
</protein>
<gene>
    <name evidence="2" type="ORF">Purlil1_2759</name>
</gene>
<evidence type="ECO:0000313" key="2">
    <source>
        <dbReference type="EMBL" id="KAK4092834.1"/>
    </source>
</evidence>
<evidence type="ECO:0000256" key="1">
    <source>
        <dbReference type="SAM" id="MobiDB-lite"/>
    </source>
</evidence>
<accession>A0ABR0C8X3</accession>
<dbReference type="Proteomes" id="UP001287286">
    <property type="component" value="Unassembled WGS sequence"/>
</dbReference>
<organism evidence="2 3">
    <name type="scientific">Purpureocillium lilacinum</name>
    <name type="common">Paecilomyces lilacinus</name>
    <dbReference type="NCBI Taxonomy" id="33203"/>
    <lineage>
        <taxon>Eukaryota</taxon>
        <taxon>Fungi</taxon>
        <taxon>Dikarya</taxon>
        <taxon>Ascomycota</taxon>
        <taxon>Pezizomycotina</taxon>
        <taxon>Sordariomycetes</taxon>
        <taxon>Hypocreomycetidae</taxon>
        <taxon>Hypocreales</taxon>
        <taxon>Ophiocordycipitaceae</taxon>
        <taxon>Purpureocillium</taxon>
    </lineage>
</organism>
<feature type="region of interest" description="Disordered" evidence="1">
    <location>
        <begin position="177"/>
        <end position="196"/>
    </location>
</feature>
<proteinExistence type="predicted"/>
<feature type="region of interest" description="Disordered" evidence="1">
    <location>
        <begin position="45"/>
        <end position="80"/>
    </location>
</feature>